<dbReference type="AlphaFoldDB" id="A0A0B1TLZ5"/>
<protein>
    <submittedName>
        <fullName evidence="1">Uncharacterized protein</fullName>
    </submittedName>
</protein>
<accession>A0A0B1TLZ5</accession>
<gene>
    <name evidence="1" type="ORF">OESDEN_01747</name>
</gene>
<organism evidence="1 2">
    <name type="scientific">Oesophagostomum dentatum</name>
    <name type="common">Nodular worm</name>
    <dbReference type="NCBI Taxonomy" id="61180"/>
    <lineage>
        <taxon>Eukaryota</taxon>
        <taxon>Metazoa</taxon>
        <taxon>Ecdysozoa</taxon>
        <taxon>Nematoda</taxon>
        <taxon>Chromadorea</taxon>
        <taxon>Rhabditida</taxon>
        <taxon>Rhabditina</taxon>
        <taxon>Rhabditomorpha</taxon>
        <taxon>Strongyloidea</taxon>
        <taxon>Strongylidae</taxon>
        <taxon>Oesophagostomum</taxon>
    </lineage>
</organism>
<dbReference type="EMBL" id="KN549334">
    <property type="protein sequence ID" value="KHJ98269.1"/>
    <property type="molecule type" value="Genomic_DNA"/>
</dbReference>
<evidence type="ECO:0000313" key="1">
    <source>
        <dbReference type="EMBL" id="KHJ98269.1"/>
    </source>
</evidence>
<name>A0A0B1TLZ5_OESDE</name>
<proteinExistence type="predicted"/>
<evidence type="ECO:0000313" key="2">
    <source>
        <dbReference type="Proteomes" id="UP000053660"/>
    </source>
</evidence>
<reference evidence="1 2" key="1">
    <citation type="submission" date="2014-03" db="EMBL/GenBank/DDBJ databases">
        <title>Draft genome of the hookworm Oesophagostomum dentatum.</title>
        <authorList>
            <person name="Mitreva M."/>
        </authorList>
    </citation>
    <scope>NUCLEOTIDE SEQUENCE [LARGE SCALE GENOMIC DNA]</scope>
    <source>
        <strain evidence="1 2">OD-Hann</strain>
    </source>
</reference>
<keyword evidence="2" id="KW-1185">Reference proteome</keyword>
<dbReference type="Proteomes" id="UP000053660">
    <property type="component" value="Unassembled WGS sequence"/>
</dbReference>
<dbReference type="OrthoDB" id="5815637at2759"/>
<sequence>MGFSLILAQLHTMNVFFSYFDAIDHSKITQHARHSLQVHFQKNGKLPNIDEDDESTKVTVVSVDDSEEARRLERKKRTQEDMVADFVKILEQMSKF</sequence>